<dbReference type="PROSITE" id="PS50206">
    <property type="entry name" value="RHODANESE_3"/>
    <property type="match status" value="2"/>
</dbReference>
<organism evidence="3 4">
    <name type="scientific">Gracilimonas sediminicola</name>
    <dbReference type="NCBI Taxonomy" id="2952158"/>
    <lineage>
        <taxon>Bacteria</taxon>
        <taxon>Pseudomonadati</taxon>
        <taxon>Balneolota</taxon>
        <taxon>Balneolia</taxon>
        <taxon>Balneolales</taxon>
        <taxon>Balneolaceae</taxon>
        <taxon>Gracilimonas</taxon>
    </lineage>
</organism>
<dbReference type="InterPro" id="IPR051682">
    <property type="entry name" value="Mito_Persulfide_Diox"/>
</dbReference>
<evidence type="ECO:0000256" key="1">
    <source>
        <dbReference type="ARBA" id="ARBA00022723"/>
    </source>
</evidence>
<feature type="domain" description="Rhodanese" evidence="2">
    <location>
        <begin position="386"/>
        <end position="473"/>
    </location>
</feature>
<proteinExistence type="predicted"/>
<dbReference type="SMART" id="SM00450">
    <property type="entry name" value="RHOD"/>
    <property type="match status" value="1"/>
</dbReference>
<dbReference type="InterPro" id="IPR001279">
    <property type="entry name" value="Metallo-B-lactamas"/>
</dbReference>
<keyword evidence="4" id="KW-1185">Reference proteome</keyword>
<dbReference type="InterPro" id="IPR036866">
    <property type="entry name" value="RibonucZ/Hydroxyglut_hydro"/>
</dbReference>
<evidence type="ECO:0000313" key="3">
    <source>
        <dbReference type="EMBL" id="MCP9290685.1"/>
    </source>
</evidence>
<feature type="domain" description="Rhodanese" evidence="2">
    <location>
        <begin position="281"/>
        <end position="311"/>
    </location>
</feature>
<dbReference type="InterPro" id="IPR044528">
    <property type="entry name" value="POD-like_MBL-fold"/>
</dbReference>
<dbReference type="CDD" id="cd07724">
    <property type="entry name" value="POD-like_MBL-fold"/>
    <property type="match status" value="1"/>
</dbReference>
<dbReference type="EMBL" id="JANDBC010000001">
    <property type="protein sequence ID" value="MCP9290685.1"/>
    <property type="molecule type" value="Genomic_DNA"/>
</dbReference>
<dbReference type="AlphaFoldDB" id="A0A9X2L1Q4"/>
<dbReference type="InterPro" id="IPR036873">
    <property type="entry name" value="Rhodanese-like_dom_sf"/>
</dbReference>
<dbReference type="RefSeq" id="WP_255132985.1">
    <property type="nucleotide sequence ID" value="NZ_JANDBC010000001.1"/>
</dbReference>
<protein>
    <submittedName>
        <fullName evidence="3">MBL fold metallo-hydrolase</fullName>
    </submittedName>
</protein>
<accession>A0A9X2L1Q4</accession>
<dbReference type="PANTHER" id="PTHR43084">
    <property type="entry name" value="PERSULFIDE DIOXYGENASE ETHE1"/>
    <property type="match status" value="1"/>
</dbReference>
<dbReference type="CDD" id="cd00158">
    <property type="entry name" value="RHOD"/>
    <property type="match status" value="1"/>
</dbReference>
<dbReference type="Pfam" id="PF00753">
    <property type="entry name" value="Lactamase_B"/>
    <property type="match status" value="1"/>
</dbReference>
<keyword evidence="1" id="KW-0479">Metal-binding</keyword>
<gene>
    <name evidence="3" type="ORF">NM125_03690</name>
</gene>
<dbReference type="PANTHER" id="PTHR43084:SF1">
    <property type="entry name" value="PERSULFIDE DIOXYGENASE ETHE1, MITOCHONDRIAL"/>
    <property type="match status" value="1"/>
</dbReference>
<comment type="caution">
    <text evidence="3">The sequence shown here is derived from an EMBL/GenBank/DDBJ whole genome shotgun (WGS) entry which is preliminary data.</text>
</comment>
<sequence length="476" mass="53483">MFFQQIFEEKLAQYAYLIGCQRTGEAIIIDPMRDVDRYKELAMQNNLKLVAAAETHIHADYLSGLRELAEQGLTVYASDEGDKDWKYEWLMGSDYDHKLLKDGDEFSIGNIKFTTVYSPGHTPEHVSYLVTDGAATDEPMGILSGDFVFVGDVGRPDLLESAAGQKGAMKSSAKVLYQSLQRFKEMPEYLQLWPGHGAGSACGKALGAVPESTVGYEQRFNGSIRAAISEQEFVDYILDGQPEPPLYFARMKRDNKKGPKVLGEMPHPEHISVEKMIGDVRLDNAVIVDTRNRTEFMNKHIQGALLSPMNKQFNTIVGSYVNEDEDIYLIIEQDKVEEAVKDLIRIGLDNVKGYATPEQLQEFSEKGGELFTTETIDFEKAEEYLATGEANLLDVRKKSEFDEGHHPEAMNIAHTRLLERLDEVPNDKPIMVHCKSGARASAASAMLERADYAVKYIDDMVEPWLEKNNWTTAEAN</sequence>
<dbReference type="GO" id="GO:0070813">
    <property type="term" value="P:hydrogen sulfide metabolic process"/>
    <property type="evidence" value="ECO:0007669"/>
    <property type="project" value="TreeGrafter"/>
</dbReference>
<dbReference type="SMART" id="SM00849">
    <property type="entry name" value="Lactamase_B"/>
    <property type="match status" value="1"/>
</dbReference>
<dbReference type="Pfam" id="PF00581">
    <property type="entry name" value="Rhodanese"/>
    <property type="match status" value="1"/>
</dbReference>
<name>A0A9X2L1Q4_9BACT</name>
<dbReference type="Gene3D" id="3.40.250.10">
    <property type="entry name" value="Rhodanese-like domain"/>
    <property type="match status" value="2"/>
</dbReference>
<dbReference type="FunFam" id="3.60.15.10:FF:000030">
    <property type="entry name" value="Metallo-beta-lactamase family protein"/>
    <property type="match status" value="1"/>
</dbReference>
<dbReference type="Proteomes" id="UP001139125">
    <property type="component" value="Unassembled WGS sequence"/>
</dbReference>
<dbReference type="GO" id="GO:0050313">
    <property type="term" value="F:sulfur dioxygenase activity"/>
    <property type="evidence" value="ECO:0007669"/>
    <property type="project" value="InterPro"/>
</dbReference>
<reference evidence="3" key="1">
    <citation type="submission" date="2022-06" db="EMBL/GenBank/DDBJ databases">
        <title>Gracilimonas sp. CAU 1638 isolated from sea sediment.</title>
        <authorList>
            <person name="Kim W."/>
        </authorList>
    </citation>
    <scope>NUCLEOTIDE SEQUENCE</scope>
    <source>
        <strain evidence="3">CAU 1638</strain>
    </source>
</reference>
<evidence type="ECO:0000313" key="4">
    <source>
        <dbReference type="Proteomes" id="UP001139125"/>
    </source>
</evidence>
<dbReference type="SUPFAM" id="SSF56281">
    <property type="entry name" value="Metallo-hydrolase/oxidoreductase"/>
    <property type="match status" value="1"/>
</dbReference>
<dbReference type="InterPro" id="IPR001763">
    <property type="entry name" value="Rhodanese-like_dom"/>
</dbReference>
<dbReference type="SUPFAM" id="SSF52821">
    <property type="entry name" value="Rhodanese/Cell cycle control phosphatase"/>
    <property type="match status" value="2"/>
</dbReference>
<dbReference type="Gene3D" id="3.60.15.10">
    <property type="entry name" value="Ribonuclease Z/Hydroxyacylglutathione hydrolase-like"/>
    <property type="match status" value="1"/>
</dbReference>
<evidence type="ECO:0000259" key="2">
    <source>
        <dbReference type="PROSITE" id="PS50206"/>
    </source>
</evidence>
<dbReference type="GO" id="GO:0046872">
    <property type="term" value="F:metal ion binding"/>
    <property type="evidence" value="ECO:0007669"/>
    <property type="project" value="UniProtKB-KW"/>
</dbReference>
<dbReference type="GO" id="GO:0006749">
    <property type="term" value="P:glutathione metabolic process"/>
    <property type="evidence" value="ECO:0007669"/>
    <property type="project" value="InterPro"/>
</dbReference>